<name>A0A8J5QYY1_ZIZPA</name>
<accession>A0A8J5QYY1</accession>
<reference evidence="2" key="2">
    <citation type="submission" date="2021-02" db="EMBL/GenBank/DDBJ databases">
        <authorList>
            <person name="Kimball J.A."/>
            <person name="Haas M.W."/>
            <person name="Macchietto M."/>
            <person name="Kono T."/>
            <person name="Duquette J."/>
            <person name="Shao M."/>
        </authorList>
    </citation>
    <scope>NUCLEOTIDE SEQUENCE</scope>
    <source>
        <tissue evidence="2">Fresh leaf tissue</tissue>
    </source>
</reference>
<dbReference type="Proteomes" id="UP000729402">
    <property type="component" value="Unassembled WGS sequence"/>
</dbReference>
<comment type="caution">
    <text evidence="2">The sequence shown here is derived from an EMBL/GenBank/DDBJ whole genome shotgun (WGS) entry which is preliminary data.</text>
</comment>
<evidence type="ECO:0000313" key="3">
    <source>
        <dbReference type="Proteomes" id="UP000729402"/>
    </source>
</evidence>
<gene>
    <name evidence="2" type="ORF">GUJ93_ZPchr0008g12581</name>
</gene>
<dbReference type="PANTHER" id="PTHR33698:SF1">
    <property type="entry name" value="NUCLEAR TRANSPORT FACTOR 2 (NTF2) FAMILY PROTEIN"/>
    <property type="match status" value="1"/>
</dbReference>
<proteinExistence type="predicted"/>
<evidence type="ECO:0000256" key="1">
    <source>
        <dbReference type="SAM" id="MobiDB-lite"/>
    </source>
</evidence>
<organism evidence="2 3">
    <name type="scientific">Zizania palustris</name>
    <name type="common">Northern wild rice</name>
    <dbReference type="NCBI Taxonomy" id="103762"/>
    <lineage>
        <taxon>Eukaryota</taxon>
        <taxon>Viridiplantae</taxon>
        <taxon>Streptophyta</taxon>
        <taxon>Embryophyta</taxon>
        <taxon>Tracheophyta</taxon>
        <taxon>Spermatophyta</taxon>
        <taxon>Magnoliopsida</taxon>
        <taxon>Liliopsida</taxon>
        <taxon>Poales</taxon>
        <taxon>Poaceae</taxon>
        <taxon>BOP clade</taxon>
        <taxon>Oryzoideae</taxon>
        <taxon>Oryzeae</taxon>
        <taxon>Zizaniinae</taxon>
        <taxon>Zizania</taxon>
    </lineage>
</organism>
<evidence type="ECO:0000313" key="2">
    <source>
        <dbReference type="EMBL" id="KAG8047000.1"/>
    </source>
</evidence>
<dbReference type="PANTHER" id="PTHR33698">
    <property type="entry name" value="NUCLEAR TRANSPORT FACTOR 2 (NTF2)-LIKE PROTEIN"/>
    <property type="match status" value="1"/>
</dbReference>
<dbReference type="AlphaFoldDB" id="A0A8J5QYY1"/>
<sequence length="168" mass="18988">MRKLPRLAFSKQIIMNPIIKQPNTMNSTLIDAAFFRRSLTSKSQQLRPPQLQRHLLIVSKRRGAGAAGRKHVLELKPVQAAATQRPNSTGDGLNKNNPNRSDEDTLLRGVVQEFYSSLNAKDSERLEKLVASDCVIEDNVYYKPLDIKVFPAKLFVFDLFVPATRLLD</sequence>
<dbReference type="EMBL" id="JAAALK010000290">
    <property type="protein sequence ID" value="KAG8047000.1"/>
    <property type="molecule type" value="Genomic_DNA"/>
</dbReference>
<feature type="compositionally biased region" description="Polar residues" evidence="1">
    <location>
        <begin position="81"/>
        <end position="99"/>
    </location>
</feature>
<feature type="region of interest" description="Disordered" evidence="1">
    <location>
        <begin position="79"/>
        <end position="103"/>
    </location>
</feature>
<dbReference type="OrthoDB" id="1886670at2759"/>
<reference evidence="2" key="1">
    <citation type="journal article" date="2021" name="bioRxiv">
        <title>Whole Genome Assembly and Annotation of Northern Wild Rice, Zizania palustris L., Supports a Whole Genome Duplication in the Zizania Genus.</title>
        <authorList>
            <person name="Haas M."/>
            <person name="Kono T."/>
            <person name="Macchietto M."/>
            <person name="Millas R."/>
            <person name="McGilp L."/>
            <person name="Shao M."/>
            <person name="Duquette J."/>
            <person name="Hirsch C.N."/>
            <person name="Kimball J."/>
        </authorList>
    </citation>
    <scope>NUCLEOTIDE SEQUENCE</scope>
    <source>
        <tissue evidence="2">Fresh leaf tissue</tissue>
    </source>
</reference>
<protein>
    <submittedName>
        <fullName evidence="2">Uncharacterized protein</fullName>
    </submittedName>
</protein>
<keyword evidence="3" id="KW-1185">Reference proteome</keyword>